<dbReference type="InterPro" id="IPR038332">
    <property type="entry name" value="PPE_sf"/>
</dbReference>
<evidence type="ECO:0000256" key="2">
    <source>
        <dbReference type="SAM" id="MobiDB-lite"/>
    </source>
</evidence>
<dbReference type="InterPro" id="IPR036689">
    <property type="entry name" value="ESAT-6-like_sf"/>
</dbReference>
<accession>A0A1I5ZSA3</accession>
<feature type="region of interest" description="Disordered" evidence="2">
    <location>
        <begin position="1378"/>
        <end position="1423"/>
    </location>
</feature>
<feature type="compositionally biased region" description="Gly residues" evidence="2">
    <location>
        <begin position="267"/>
        <end position="294"/>
    </location>
</feature>
<evidence type="ECO:0000256" key="1">
    <source>
        <dbReference type="ARBA" id="ARBA00022737"/>
    </source>
</evidence>
<feature type="region of interest" description="Disordered" evidence="2">
    <location>
        <begin position="1473"/>
        <end position="1504"/>
    </location>
</feature>
<evidence type="ECO:0000313" key="5">
    <source>
        <dbReference type="EMBL" id="NEC62806.1"/>
    </source>
</evidence>
<dbReference type="InterPro" id="IPR006530">
    <property type="entry name" value="YD"/>
</dbReference>
<evidence type="ECO:0000313" key="8">
    <source>
        <dbReference type="Proteomes" id="UP000470404"/>
    </source>
</evidence>
<dbReference type="SUPFAM" id="SSF140453">
    <property type="entry name" value="EsxAB dimer-like"/>
    <property type="match status" value="1"/>
</dbReference>
<sequence length="1818" mass="198103">MSNPLVAPVKETSAVAGVPLLEDATGLKEAIESKNWAAVAIGAVGTAIDVLTAVMDPFGAIFAAGVGWLMEHVGPLKDALDALTGNADQISSQAQTWTNVAKELEGVSGELGELVKKDLQSWEGEAADSYRKKAEDTSALIASAQKGSEGAASGVKTAGEVVAAVRSLVRDTIADLVGHLISWALQVLLTAGIGMAWVGPQVAAAVAKTASRITEITTKLVKALKALIPLLKKAGTLFEDAGKALKGLKGGKGAPSPKPKDINVKAEGGGTRSHPGGGEGTHTSGAEGGGGHQGNTGNTHSSNAEGNQGGGHEGGQGGTGPHESGGNEVHTSSTQQPRGNPSENAAEHHTDPHEIKGCGDPIDVATGAVYLVQEDLNLPGVLPLTVERTHRSTYRSGGFFGPTWSSTLDERLEIGDEGLHYAAPNGVLVRFPFPRGIEAVATDDGPYLALRRVTTGFIVGDPQSSVIRHFTGDPGDRVLRLHALVDSSGNRIDFRYEDGVPVAMEHSGGYRVTIESADGLVTALRVPDAPVAVREYRYDSARRLAEVVDAVGTSHQFRYDADGRMVRWDDVNGRWYRYQYDSDGRCVRARGDGGYLDTELSYDRENLVTTVTDSLGAVTRYQLDEQLKVVAETDPLGNTSTTEYDEFGRVTARTDALGNATRWEFDALGNVVAVIRPDGSRLVNEYDERGLPVSATGPAGEVWRYEYDEQGSLVKETDPAGGVTAYAYDPDTGAVATRTDALGGVTRFESDAAGLPTKITAPDGAVTRYSYDALGAITSITGPTGASVERVRDAAGNLVQQRNTDGTVSKFGFKAAGNVEESVDPRGGVHRVEYGAFGLPLSAQDPDGGVRRFGYDTELRLTTVTNERGLVWRYEYDHAGRVVAETDYNGRVLRYGYDAAGRLVRRVNAAGQAIDIEYDALGRLVRRTAADDVAEFAYDHDGRMVLARNGETEVRFEYDPLGQLVSESINGRVVRSEFDALGRRTGRRTPTGAQSSFGYDSADRPTAITTAGRTLRFEYDAAGQETARRLFAGTAPVAELRQDWTSTGRLRGQTVLRGAATVQQRDYRYLPDGNLYATGDLLAGPRAFEVSSGGRVSAVNGPDWRENYGYDAAGAITEAGWPGDPAAAGARTYRGTLIESAGETRYTHDAEGRVVTRERRGQRWEYQWNSASRLTGVRTPDGTVWRYRYDALGRRVAKQRLDPAGAVAEQIEFAWDHYRPAEQVHSAPGRPQVATVWDWLPDSDRVLAQTERKLGERVDERFHAIVTDLVGAPAELVDGTGALAGHQRTSLWGAVVAEGGTARTPLRFPGQYYDPETGLHYNMHRYYDPETGRYLSHDPLGLSPSPDSMAYVDNPTAMIDPLGLSPLPTEPCPKKLKEMEEQQAGNKRKRDDDATPDAPPAKKASTEPSNPPGTYGNRNPEAARIGENHGYEFDGHLTNQHEHVGVHQAAADNGSGLPRKRSDETDLEHAAYSYTESHDFHRKHPGTGSGNRMHTSGFTSGKAHDEHQLSYAYAQRRAYERKDTSDLLQLNQMGYAHMDGKYTRPTYQVPGRQPHNTYLSPQEKVYHGDDPNHVHHPDFHDPKHGIHTYGNKTERVPGEHYPDGSEVRHRIENTDKQREDSAAAYKQRAEDAKAEQERRDYLTEHRSEIENGNDAKLKKDLSDFDEEQKYLRGSKDSYQHMVDEMYGTGKGMPYNPAPGTKEYDDMVKNGESFARTDPLTAGGRAEAHLAYEQRQTGQYPQGTADELLDKWGFQAPKDKNDPTWQRWQNGDYDPPELRKYDGETPISAEKRAEMKEMEEKALAQQMRTLDLDRREGRG</sequence>
<dbReference type="Proteomes" id="UP000470404">
    <property type="component" value="Unassembled WGS sequence"/>
</dbReference>
<organism evidence="6 7">
    <name type="scientific">Amycolatopsis rubida</name>
    <dbReference type="NCBI Taxonomy" id="112413"/>
    <lineage>
        <taxon>Bacteria</taxon>
        <taxon>Bacillati</taxon>
        <taxon>Actinomycetota</taxon>
        <taxon>Actinomycetes</taxon>
        <taxon>Pseudonocardiales</taxon>
        <taxon>Pseudonocardiaceae</taxon>
        <taxon>Amycolatopsis</taxon>
    </lineage>
</organism>
<keyword evidence="8" id="KW-1185">Reference proteome</keyword>
<dbReference type="Pfam" id="PF20148">
    <property type="entry name" value="DUF6531"/>
    <property type="match status" value="1"/>
</dbReference>
<reference evidence="6" key="2">
    <citation type="submission" date="2016-10" db="EMBL/GenBank/DDBJ databases">
        <authorList>
            <person name="de Groot N.N."/>
        </authorList>
    </citation>
    <scope>NUCLEOTIDE SEQUENCE [LARGE SCALE GENOMIC DNA]</scope>
    <source>
        <strain evidence="6">DSM 44637</strain>
    </source>
</reference>
<feature type="compositionally biased region" description="Basic and acidic residues" evidence="2">
    <location>
        <begin position="345"/>
        <end position="357"/>
    </location>
</feature>
<feature type="region of interest" description="Disordered" evidence="2">
    <location>
        <begin position="1755"/>
        <end position="1786"/>
    </location>
</feature>
<gene>
    <name evidence="5" type="ORF">G3I59_46230</name>
    <name evidence="6" type="ORF">SAMN05421854_11663</name>
</gene>
<dbReference type="EMBL" id="JAAGNC010000222">
    <property type="protein sequence ID" value="NEC62806.1"/>
    <property type="molecule type" value="Genomic_DNA"/>
</dbReference>
<dbReference type="Pfam" id="PF05593">
    <property type="entry name" value="RHS_repeat"/>
    <property type="match status" value="1"/>
</dbReference>
<dbReference type="PANTHER" id="PTHR32305">
    <property type="match status" value="1"/>
</dbReference>
<dbReference type="InterPro" id="IPR045351">
    <property type="entry name" value="DUF6531"/>
</dbReference>
<feature type="region of interest" description="Disordered" evidence="2">
    <location>
        <begin position="247"/>
        <end position="358"/>
    </location>
</feature>
<feature type="domain" description="Teneurin-like YD-shell" evidence="4">
    <location>
        <begin position="1015"/>
        <end position="1338"/>
    </location>
</feature>
<dbReference type="Gene3D" id="1.20.1260.20">
    <property type="entry name" value="PPE superfamily"/>
    <property type="match status" value="1"/>
</dbReference>
<evidence type="ECO:0000313" key="7">
    <source>
        <dbReference type="Proteomes" id="UP000199137"/>
    </source>
</evidence>
<dbReference type="NCBIfam" id="TIGR01643">
    <property type="entry name" value="YD_repeat_2x"/>
    <property type="match status" value="11"/>
</dbReference>
<feature type="domain" description="Teneurin-like YD-shell" evidence="4">
    <location>
        <begin position="537"/>
        <end position="737"/>
    </location>
</feature>
<dbReference type="RefSeq" id="WP_067585505.1">
    <property type="nucleotide sequence ID" value="NZ_FOWC01000016.1"/>
</dbReference>
<evidence type="ECO:0000259" key="4">
    <source>
        <dbReference type="Pfam" id="PF25023"/>
    </source>
</evidence>
<feature type="compositionally biased region" description="Polar residues" evidence="2">
    <location>
        <begin position="329"/>
        <end position="343"/>
    </location>
</feature>
<dbReference type="InterPro" id="IPR056823">
    <property type="entry name" value="TEN-like_YD-shell"/>
</dbReference>
<dbReference type="InterPro" id="IPR050708">
    <property type="entry name" value="T6SS_VgrG/RHS"/>
</dbReference>
<dbReference type="NCBIfam" id="TIGR03696">
    <property type="entry name" value="Rhs_assc_core"/>
    <property type="match status" value="1"/>
</dbReference>
<feature type="region of interest" description="Disordered" evidence="2">
    <location>
        <begin position="1611"/>
        <end position="1636"/>
    </location>
</feature>
<reference evidence="7" key="1">
    <citation type="submission" date="2016-10" db="EMBL/GenBank/DDBJ databases">
        <authorList>
            <person name="Varghese N."/>
            <person name="Submissions S."/>
        </authorList>
    </citation>
    <scope>NUCLEOTIDE SEQUENCE [LARGE SCALE GENOMIC DNA]</scope>
    <source>
        <strain evidence="7">DSM 44637</strain>
    </source>
</reference>
<evidence type="ECO:0000313" key="6">
    <source>
        <dbReference type="EMBL" id="SFQ59243.1"/>
    </source>
</evidence>
<feature type="compositionally biased region" description="Gly residues" evidence="2">
    <location>
        <begin position="307"/>
        <end position="320"/>
    </location>
</feature>
<dbReference type="STRING" id="112413.SAMN05421854_11663"/>
<feature type="domain" description="Teneurin-like YD-shell" evidence="4">
    <location>
        <begin position="855"/>
        <end position="1010"/>
    </location>
</feature>
<dbReference type="EMBL" id="FOWC01000016">
    <property type="protein sequence ID" value="SFQ59243.1"/>
    <property type="molecule type" value="Genomic_DNA"/>
</dbReference>
<dbReference type="InterPro" id="IPR031325">
    <property type="entry name" value="RHS_repeat"/>
</dbReference>
<dbReference type="SUPFAM" id="SSF63829">
    <property type="entry name" value="Calcium-dependent phosphotriesterase"/>
    <property type="match status" value="1"/>
</dbReference>
<feature type="domain" description="DUF6531" evidence="3">
    <location>
        <begin position="359"/>
        <end position="431"/>
    </location>
</feature>
<proteinExistence type="predicted"/>
<dbReference type="SUPFAM" id="SSF69304">
    <property type="entry name" value="Tricorn protease N-terminal domain"/>
    <property type="match status" value="1"/>
</dbReference>
<feature type="compositionally biased region" description="Basic and acidic residues" evidence="2">
    <location>
        <begin position="1775"/>
        <end position="1786"/>
    </location>
</feature>
<dbReference type="Pfam" id="PF25023">
    <property type="entry name" value="TEN_YD-shell"/>
    <property type="match status" value="3"/>
</dbReference>
<reference evidence="5 8" key="3">
    <citation type="submission" date="2020-01" db="EMBL/GenBank/DDBJ databases">
        <title>Insect and environment-associated Actinomycetes.</title>
        <authorList>
            <person name="Currrie C."/>
            <person name="Chevrette M."/>
            <person name="Carlson C."/>
            <person name="Stubbendieck R."/>
            <person name="Wendt-Pienkowski E."/>
        </authorList>
    </citation>
    <scope>NUCLEOTIDE SEQUENCE [LARGE SCALE GENOMIC DNA]</scope>
    <source>
        <strain evidence="5 8">SID8386</strain>
    </source>
</reference>
<dbReference type="Gene3D" id="2.180.10.10">
    <property type="entry name" value="RHS repeat-associated core"/>
    <property type="match status" value="4"/>
</dbReference>
<dbReference type="OrthoDB" id="4981820at2"/>
<keyword evidence="1" id="KW-0677">Repeat</keyword>
<feature type="compositionally biased region" description="Polar residues" evidence="2">
    <location>
        <begin position="1490"/>
        <end position="1499"/>
    </location>
</feature>
<dbReference type="InterPro" id="IPR022385">
    <property type="entry name" value="Rhs_assc_core"/>
</dbReference>
<dbReference type="Proteomes" id="UP000199137">
    <property type="component" value="Unassembled WGS sequence"/>
</dbReference>
<evidence type="ECO:0000259" key="3">
    <source>
        <dbReference type="Pfam" id="PF20148"/>
    </source>
</evidence>
<protein>
    <submittedName>
        <fullName evidence="6">RHS repeat-associated core domain-containing protein</fullName>
    </submittedName>
</protein>
<name>A0A1I5ZSA3_9PSEU</name>
<feature type="region of interest" description="Disordered" evidence="2">
    <location>
        <begin position="984"/>
        <end position="1003"/>
    </location>
</feature>
<dbReference type="PANTHER" id="PTHR32305:SF15">
    <property type="entry name" value="PROTEIN RHSA-RELATED"/>
    <property type="match status" value="1"/>
</dbReference>